<accession>A0ACD3AGV5</accession>
<name>A0ACD3AGV5_9AGAR</name>
<dbReference type="Proteomes" id="UP000308600">
    <property type="component" value="Unassembled WGS sequence"/>
</dbReference>
<dbReference type="EMBL" id="ML208459">
    <property type="protein sequence ID" value="TFK64827.1"/>
    <property type="molecule type" value="Genomic_DNA"/>
</dbReference>
<keyword evidence="2" id="KW-1185">Reference proteome</keyword>
<sequence length="618" mass="69151">MSSDYEYSDDENYFDDGDDMDTQEDAETFDEDEDDVMGVDFKTDDKGKRKAYELDYSSFSQSDVEDLMKKDIEYICGIFGVDSGFAALLLRHMAWNKERLVEKYMDNPDKLLVAAGVAAPETPIVPPNRLKSPTASQAGNTRRPTRTGSKLLGFGSKSSGASKSPTISPTISPTSSFSVQPKSPTSSEPFTCPICCDDVPSLKPVALDCGHAYCSNCWTDYISAKVNEEGDLIVRCMGEGCALIAPDSFVHSMLIPDPTAPIGDAEKEEANGNTWKRFQELLVRHFVSSNRDLKYCPYPGCTNTVSCPSAASKLSLTSVVPTVSCGARGIGGQMTQSQQAQGNLGLAGKEHKFCFGCPIDSDHRPVVCGVAKMWLKKCRDDSETANWIKSNTKECSNCQSTIEKNGGCNHMTCKKCKHEFCWVCMGPWSEHGTAWYSCNRYDEKGGIDARDSQSKSRASLERYLHYYNRWANHEQSAKLSLDLYAKTEKKMEDMQITSALTWIEVQFMKKAVEEVDKCRMTLKWTYAMAYYLASGNQKDLFEDNQRDLEKAVEDLSELLEQQIEPEMIPTLRQKVTDKTVYVQKRNEIVLDDTATGFIEGRWKWNVSVDGFDDPENTD</sequence>
<protein>
    <submittedName>
        <fullName evidence="1">RING-5 domain-containing protein</fullName>
    </submittedName>
</protein>
<gene>
    <name evidence="1" type="ORF">BDN72DRAFT_774103</name>
</gene>
<proteinExistence type="predicted"/>
<reference evidence="1 2" key="1">
    <citation type="journal article" date="2019" name="Nat. Ecol. Evol.">
        <title>Megaphylogeny resolves global patterns of mushroom evolution.</title>
        <authorList>
            <person name="Varga T."/>
            <person name="Krizsan K."/>
            <person name="Foldi C."/>
            <person name="Dima B."/>
            <person name="Sanchez-Garcia M."/>
            <person name="Sanchez-Ramirez S."/>
            <person name="Szollosi G.J."/>
            <person name="Szarkandi J.G."/>
            <person name="Papp V."/>
            <person name="Albert L."/>
            <person name="Andreopoulos W."/>
            <person name="Angelini C."/>
            <person name="Antonin V."/>
            <person name="Barry K.W."/>
            <person name="Bougher N.L."/>
            <person name="Buchanan P."/>
            <person name="Buyck B."/>
            <person name="Bense V."/>
            <person name="Catcheside P."/>
            <person name="Chovatia M."/>
            <person name="Cooper J."/>
            <person name="Damon W."/>
            <person name="Desjardin D."/>
            <person name="Finy P."/>
            <person name="Geml J."/>
            <person name="Haridas S."/>
            <person name="Hughes K."/>
            <person name="Justo A."/>
            <person name="Karasinski D."/>
            <person name="Kautmanova I."/>
            <person name="Kiss B."/>
            <person name="Kocsube S."/>
            <person name="Kotiranta H."/>
            <person name="LaButti K.M."/>
            <person name="Lechner B.E."/>
            <person name="Liimatainen K."/>
            <person name="Lipzen A."/>
            <person name="Lukacs Z."/>
            <person name="Mihaltcheva S."/>
            <person name="Morgado L.N."/>
            <person name="Niskanen T."/>
            <person name="Noordeloos M.E."/>
            <person name="Ohm R.A."/>
            <person name="Ortiz-Santana B."/>
            <person name="Ovrebo C."/>
            <person name="Racz N."/>
            <person name="Riley R."/>
            <person name="Savchenko A."/>
            <person name="Shiryaev A."/>
            <person name="Soop K."/>
            <person name="Spirin V."/>
            <person name="Szebenyi C."/>
            <person name="Tomsovsky M."/>
            <person name="Tulloss R.E."/>
            <person name="Uehling J."/>
            <person name="Grigoriev I.V."/>
            <person name="Vagvolgyi C."/>
            <person name="Papp T."/>
            <person name="Martin F.M."/>
            <person name="Miettinen O."/>
            <person name="Hibbett D.S."/>
            <person name="Nagy L.G."/>
        </authorList>
    </citation>
    <scope>NUCLEOTIDE SEQUENCE [LARGE SCALE GENOMIC DNA]</scope>
    <source>
        <strain evidence="1 2">NL-1719</strain>
    </source>
</reference>
<organism evidence="1 2">
    <name type="scientific">Pluteus cervinus</name>
    <dbReference type="NCBI Taxonomy" id="181527"/>
    <lineage>
        <taxon>Eukaryota</taxon>
        <taxon>Fungi</taxon>
        <taxon>Dikarya</taxon>
        <taxon>Basidiomycota</taxon>
        <taxon>Agaricomycotina</taxon>
        <taxon>Agaricomycetes</taxon>
        <taxon>Agaricomycetidae</taxon>
        <taxon>Agaricales</taxon>
        <taxon>Pluteineae</taxon>
        <taxon>Pluteaceae</taxon>
        <taxon>Pluteus</taxon>
    </lineage>
</organism>
<evidence type="ECO:0000313" key="1">
    <source>
        <dbReference type="EMBL" id="TFK64827.1"/>
    </source>
</evidence>
<evidence type="ECO:0000313" key="2">
    <source>
        <dbReference type="Proteomes" id="UP000308600"/>
    </source>
</evidence>